<dbReference type="GO" id="GO:0000105">
    <property type="term" value="P:L-histidine biosynthetic process"/>
    <property type="evidence" value="ECO:0007669"/>
    <property type="project" value="UniProtKB-UniRule"/>
</dbReference>
<comment type="subunit">
    <text evidence="9">Heteromultimer composed of HisG and HisZ subunits.</text>
</comment>
<dbReference type="AlphaFoldDB" id="A0A1Y4SZI6"/>
<dbReference type="SUPFAM" id="SSF55681">
    <property type="entry name" value="Class II aaRS and biotin synthetases"/>
    <property type="match status" value="1"/>
</dbReference>
<evidence type="ECO:0000256" key="6">
    <source>
        <dbReference type="ARBA" id="ARBA00022605"/>
    </source>
</evidence>
<dbReference type="CDD" id="cd00773">
    <property type="entry name" value="HisRS-like_core"/>
    <property type="match status" value="1"/>
</dbReference>
<comment type="function">
    <text evidence="8 9">Required for the first step of histidine biosynthesis. May allow the feedback regulation of ATP phosphoribosyltransferase activity by histidine.</text>
</comment>
<organism evidence="12 13">
    <name type="scientific">Massilimicrobiota timonensis</name>
    <dbReference type="NCBI Taxonomy" id="1776392"/>
    <lineage>
        <taxon>Bacteria</taxon>
        <taxon>Bacillati</taxon>
        <taxon>Bacillota</taxon>
        <taxon>Erysipelotrichia</taxon>
        <taxon>Erysipelotrichales</taxon>
        <taxon>Erysipelotrichaceae</taxon>
        <taxon>Massilimicrobiota</taxon>
    </lineage>
</organism>
<feature type="binding site" evidence="10">
    <location>
        <position position="127"/>
    </location>
    <ligand>
        <name>L-histidine</name>
        <dbReference type="ChEBI" id="CHEBI:57595"/>
    </ligand>
</feature>
<evidence type="ECO:0000256" key="8">
    <source>
        <dbReference type="ARBA" id="ARBA00025246"/>
    </source>
</evidence>
<proteinExistence type="inferred from homology"/>
<evidence type="ECO:0000256" key="5">
    <source>
        <dbReference type="ARBA" id="ARBA00022490"/>
    </source>
</evidence>
<dbReference type="Gene3D" id="3.30.930.10">
    <property type="entry name" value="Bira Bifunctional Protein, Domain 2"/>
    <property type="match status" value="1"/>
</dbReference>
<dbReference type="PANTHER" id="PTHR43707">
    <property type="entry name" value="HISTIDYL-TRNA SYNTHETASE"/>
    <property type="match status" value="1"/>
</dbReference>
<dbReference type="EMBL" id="NFLJ01000017">
    <property type="protein sequence ID" value="OUQ34352.1"/>
    <property type="molecule type" value="Genomic_DNA"/>
</dbReference>
<sequence>MEEFKYLIPEESIDAIMDNVSVLRDIEKDLRHLFVERGYLEVLMPSFEYVDLYNDMDIGIDEEKMFQYVNYEGKRVALRVDFTVPLARLYCSQNENGEKRYCYFGKVYRKEKRHKGRSSEFFQAGVELIGKGGFAGDLECLELVLKTMTCLKLKHIRIEMGSAKFYHRLVEIVDDERFIDILKRRDLSAMKSFVESHHFDQSIQTLLMTLPQAFGDVQVLYDMKNRVEDTLLKEAIEELIELYEKIPHRELLTFDLAMTPMMKYYTGIMLKGYSPYSAQPIMNGGRYDHLMNHFDREVPAIGFSYELSHILKALEKEEEA</sequence>
<protein>
    <recommendedName>
        <fullName evidence="4 9">ATP phosphoribosyltransferase regulatory subunit</fullName>
    </recommendedName>
</protein>
<dbReference type="GO" id="GO:0004821">
    <property type="term" value="F:histidine-tRNA ligase activity"/>
    <property type="evidence" value="ECO:0007669"/>
    <property type="project" value="TreeGrafter"/>
</dbReference>
<dbReference type="RefSeq" id="WP_087358020.1">
    <property type="nucleotide sequence ID" value="NZ_AP031415.1"/>
</dbReference>
<comment type="caution">
    <text evidence="12">The sequence shown here is derived from an EMBL/GenBank/DDBJ whole genome shotgun (WGS) entry which is preliminary data.</text>
</comment>
<dbReference type="PROSITE" id="PS50862">
    <property type="entry name" value="AA_TRNA_LIGASE_II"/>
    <property type="match status" value="1"/>
</dbReference>
<dbReference type="OrthoDB" id="9800814at2"/>
<evidence type="ECO:0000256" key="4">
    <source>
        <dbReference type="ARBA" id="ARBA00020397"/>
    </source>
</evidence>
<keyword evidence="6 9" id="KW-0028">Amino-acid biosynthesis</keyword>
<evidence type="ECO:0000256" key="9">
    <source>
        <dbReference type="HAMAP-Rule" id="MF_00125"/>
    </source>
</evidence>
<comment type="miscellaneous">
    <text evidence="9">This function is generally fulfilled by the C-terminal part of HisG, which is missing in some bacteria such as this one.</text>
</comment>
<dbReference type="GO" id="GO:0016757">
    <property type="term" value="F:glycosyltransferase activity"/>
    <property type="evidence" value="ECO:0007669"/>
    <property type="project" value="UniProtKB-KW"/>
</dbReference>
<feature type="binding site" evidence="10">
    <location>
        <begin position="81"/>
        <end position="83"/>
    </location>
    <ligand>
        <name>L-histidine</name>
        <dbReference type="ChEBI" id="CHEBI:57595"/>
    </ligand>
</feature>
<keyword evidence="7 9" id="KW-0368">Histidine biosynthesis</keyword>
<keyword evidence="12" id="KW-0808">Transferase</keyword>
<reference evidence="12 13" key="1">
    <citation type="journal article" date="2018" name="BMC Genomics">
        <title>Whole genome sequencing and function prediction of 133 gut anaerobes isolated from chicken caecum in pure cultures.</title>
        <authorList>
            <person name="Medvecky M."/>
            <person name="Cejkova D."/>
            <person name="Polansky O."/>
            <person name="Karasova D."/>
            <person name="Kubasova T."/>
            <person name="Cizek A."/>
            <person name="Rychlik I."/>
        </authorList>
    </citation>
    <scope>NUCLEOTIDE SEQUENCE [LARGE SCALE GENOMIC DNA]</scope>
    <source>
        <strain evidence="12 13">An13</strain>
    </source>
</reference>
<dbReference type="InterPro" id="IPR004516">
    <property type="entry name" value="HisRS/HisZ"/>
</dbReference>
<dbReference type="Proteomes" id="UP000195305">
    <property type="component" value="Unassembled WGS sequence"/>
</dbReference>
<dbReference type="InterPro" id="IPR045864">
    <property type="entry name" value="aa-tRNA-synth_II/BPL/LPL"/>
</dbReference>
<dbReference type="PANTHER" id="PTHR43707:SF6">
    <property type="entry name" value="ATP PHOSPHORIBOSYLTRANSFERASE REGULATORY SUBUNIT"/>
    <property type="match status" value="1"/>
</dbReference>
<evidence type="ECO:0000256" key="10">
    <source>
        <dbReference type="PIRSR" id="PIRSR001549-1"/>
    </source>
</evidence>
<dbReference type="InterPro" id="IPR004517">
    <property type="entry name" value="HisZ"/>
</dbReference>
<comment type="similarity">
    <text evidence="3 9">Belongs to the class-II aminoacyl-tRNA synthetase family. HisZ subfamily.</text>
</comment>
<evidence type="ECO:0000256" key="1">
    <source>
        <dbReference type="ARBA" id="ARBA00004496"/>
    </source>
</evidence>
<name>A0A1Y4SZI6_9FIRM</name>
<evidence type="ECO:0000313" key="12">
    <source>
        <dbReference type="EMBL" id="OUQ34352.1"/>
    </source>
</evidence>
<feature type="binding site" evidence="10">
    <location>
        <position position="109"/>
    </location>
    <ligand>
        <name>L-histidine</name>
        <dbReference type="ChEBI" id="CHEBI:57595"/>
    </ligand>
</feature>
<keyword evidence="13" id="KW-1185">Reference proteome</keyword>
<accession>A0A1Y4SZI6</accession>
<dbReference type="Pfam" id="PF13393">
    <property type="entry name" value="tRNA-synt_His"/>
    <property type="match status" value="1"/>
</dbReference>
<dbReference type="PIRSF" id="PIRSF001549">
    <property type="entry name" value="His-tRNA_synth"/>
    <property type="match status" value="1"/>
</dbReference>
<keyword evidence="5 9" id="KW-0963">Cytoplasm</keyword>
<gene>
    <name evidence="9" type="primary">hisZ</name>
    <name evidence="12" type="ORF">B5E75_06855</name>
</gene>
<dbReference type="HAMAP" id="MF_00125">
    <property type="entry name" value="HisZ"/>
    <property type="match status" value="1"/>
</dbReference>
<feature type="binding site" evidence="10">
    <location>
        <position position="123"/>
    </location>
    <ligand>
        <name>L-histidine</name>
        <dbReference type="ChEBI" id="CHEBI:57595"/>
    </ligand>
</feature>
<dbReference type="InterPro" id="IPR041715">
    <property type="entry name" value="HisRS-like_core"/>
</dbReference>
<keyword evidence="12" id="KW-0328">Glycosyltransferase</keyword>
<evidence type="ECO:0000256" key="7">
    <source>
        <dbReference type="ARBA" id="ARBA00023102"/>
    </source>
</evidence>
<evidence type="ECO:0000313" key="13">
    <source>
        <dbReference type="Proteomes" id="UP000195305"/>
    </source>
</evidence>
<comment type="pathway">
    <text evidence="2 9">Amino-acid biosynthesis; L-histidine biosynthesis; L-histidine from 5-phospho-alpha-D-ribose 1-diphosphate: step 1/9.</text>
</comment>
<evidence type="ECO:0000256" key="3">
    <source>
        <dbReference type="ARBA" id="ARBA00005539"/>
    </source>
</evidence>
<feature type="binding site" evidence="10">
    <location>
        <begin position="264"/>
        <end position="265"/>
    </location>
    <ligand>
        <name>L-histidine</name>
        <dbReference type="ChEBI" id="CHEBI:57595"/>
    </ligand>
</feature>
<dbReference type="GO" id="GO:0005737">
    <property type="term" value="C:cytoplasm"/>
    <property type="evidence" value="ECO:0007669"/>
    <property type="project" value="UniProtKB-SubCell"/>
</dbReference>
<feature type="domain" description="Aminoacyl-transfer RNA synthetases class-II family profile" evidence="11">
    <location>
        <begin position="26"/>
        <end position="258"/>
    </location>
</feature>
<comment type="subcellular location">
    <subcellularLocation>
        <location evidence="1 9">Cytoplasm</location>
    </subcellularLocation>
</comment>
<evidence type="ECO:0000256" key="2">
    <source>
        <dbReference type="ARBA" id="ARBA00004667"/>
    </source>
</evidence>
<dbReference type="GO" id="GO:0006427">
    <property type="term" value="P:histidyl-tRNA aminoacylation"/>
    <property type="evidence" value="ECO:0007669"/>
    <property type="project" value="TreeGrafter"/>
</dbReference>
<dbReference type="GO" id="GO:0140096">
    <property type="term" value="F:catalytic activity, acting on a protein"/>
    <property type="evidence" value="ECO:0007669"/>
    <property type="project" value="UniProtKB-ARBA"/>
</dbReference>
<evidence type="ECO:0000259" key="11">
    <source>
        <dbReference type="PROSITE" id="PS50862"/>
    </source>
</evidence>
<dbReference type="UniPathway" id="UPA00031">
    <property type="reaction ID" value="UER00006"/>
</dbReference>
<dbReference type="InterPro" id="IPR006195">
    <property type="entry name" value="aa-tRNA-synth_II"/>
</dbReference>